<dbReference type="Pfam" id="PF00753">
    <property type="entry name" value="Lactamase_B"/>
    <property type="match status" value="1"/>
</dbReference>
<dbReference type="SMART" id="SM00849">
    <property type="entry name" value="Lactamase_B"/>
    <property type="match status" value="1"/>
</dbReference>
<keyword evidence="8" id="KW-0378">Hydrolase</keyword>
<keyword evidence="2" id="KW-1003">Cell membrane</keyword>
<keyword evidence="9" id="KW-1185">Reference proteome</keyword>
<dbReference type="OrthoDB" id="7177610at2"/>
<keyword evidence="3 6" id="KW-0812">Transmembrane</keyword>
<dbReference type="Gene3D" id="3.60.15.10">
    <property type="entry name" value="Ribonuclease Z/Hydroxyacylglutathione hydrolase-like"/>
    <property type="match status" value="1"/>
</dbReference>
<evidence type="ECO:0000256" key="4">
    <source>
        <dbReference type="ARBA" id="ARBA00022989"/>
    </source>
</evidence>
<protein>
    <submittedName>
        <fullName evidence="8">MBL fold metallo-hydrolase</fullName>
    </submittedName>
</protein>
<sequence>MAEAVAVPAAAQLAVTPILVLMSGQITPVALIANLLVAPAVAPATLLGFGAALVAPISPDVARLLVIPAGYAVGWIIMVAGWAVNLPFATVPWPSGLAGVGLLALTLAIAIPILRRRAWRTIALTAAGAALVAVLVVRPIAAPWPPRGWLMVMCDVGQGDGLILAAGPGRGVVVDTGPDPVVMDRCLRRVGVDDVPLLILTHPHADHVDGLPGVLRNRRVGAVVVSPQRTGARSGAWISAALARRRIPEGTAAPGTRWRFGPSEVAVLAPDPAQADMNGQGEGSMINNASVVLHVRWRAGSALLGGDLETEAQDALLHRLAVQADILKTPHHGSNRQSPAFLASLGARAALISVGADNGYGHPAMSTLALLRRLGATVYRTDQAGDLAVVEREGRLAVVSFGP</sequence>
<evidence type="ECO:0000313" key="9">
    <source>
        <dbReference type="Proteomes" id="UP000306628"/>
    </source>
</evidence>
<evidence type="ECO:0000256" key="5">
    <source>
        <dbReference type="ARBA" id="ARBA00023136"/>
    </source>
</evidence>
<dbReference type="InterPro" id="IPR036866">
    <property type="entry name" value="RibonucZ/Hydroxyglut_hydro"/>
</dbReference>
<feature type="transmembrane region" description="Helical" evidence="6">
    <location>
        <begin position="32"/>
        <end position="57"/>
    </location>
</feature>
<dbReference type="AlphaFoldDB" id="A0A5S4FF33"/>
<dbReference type="InterPro" id="IPR001279">
    <property type="entry name" value="Metallo-B-lactamas"/>
</dbReference>
<comment type="caution">
    <text evidence="8">The sequence shown here is derived from an EMBL/GenBank/DDBJ whole genome shotgun (WGS) entry which is preliminary data.</text>
</comment>
<evidence type="ECO:0000256" key="6">
    <source>
        <dbReference type="SAM" id="Phobius"/>
    </source>
</evidence>
<dbReference type="Proteomes" id="UP000306628">
    <property type="component" value="Unassembled WGS sequence"/>
</dbReference>
<dbReference type="Pfam" id="PF03772">
    <property type="entry name" value="Competence"/>
    <property type="match status" value="1"/>
</dbReference>
<dbReference type="InterPro" id="IPR052159">
    <property type="entry name" value="Competence_DNA_uptake"/>
</dbReference>
<feature type="transmembrane region" description="Helical" evidence="6">
    <location>
        <begin position="96"/>
        <end position="114"/>
    </location>
</feature>
<proteinExistence type="predicted"/>
<dbReference type="GO" id="GO:0005886">
    <property type="term" value="C:plasma membrane"/>
    <property type="evidence" value="ECO:0007669"/>
    <property type="project" value="UniProtKB-SubCell"/>
</dbReference>
<comment type="subcellular location">
    <subcellularLocation>
        <location evidence="1">Cell membrane</location>
        <topology evidence="1">Multi-pass membrane protein</topology>
    </subcellularLocation>
</comment>
<dbReference type="PANTHER" id="PTHR30619">
    <property type="entry name" value="DNA INTERNALIZATION/COMPETENCE PROTEIN COMEC/REC2"/>
    <property type="match status" value="1"/>
</dbReference>
<evidence type="ECO:0000256" key="2">
    <source>
        <dbReference type="ARBA" id="ARBA00022475"/>
    </source>
</evidence>
<dbReference type="CDD" id="cd07731">
    <property type="entry name" value="ComA-like_MBL-fold"/>
    <property type="match status" value="1"/>
</dbReference>
<evidence type="ECO:0000256" key="3">
    <source>
        <dbReference type="ARBA" id="ARBA00022692"/>
    </source>
</evidence>
<reference evidence="8 9" key="1">
    <citation type="submission" date="2019-05" db="EMBL/GenBank/DDBJ databases">
        <title>Draft genome sequence of Nonomuraea zeae DSM 100528.</title>
        <authorList>
            <person name="Saricaoglu S."/>
            <person name="Isik K."/>
        </authorList>
    </citation>
    <scope>NUCLEOTIDE SEQUENCE [LARGE SCALE GENOMIC DNA]</scope>
    <source>
        <strain evidence="8 9">DSM 100528</strain>
    </source>
</reference>
<gene>
    <name evidence="8" type="ORF">ETD85_54315</name>
</gene>
<feature type="transmembrane region" description="Helical" evidence="6">
    <location>
        <begin position="121"/>
        <end position="141"/>
    </location>
</feature>
<dbReference type="PANTHER" id="PTHR30619:SF1">
    <property type="entry name" value="RECOMBINATION PROTEIN 2"/>
    <property type="match status" value="1"/>
</dbReference>
<feature type="domain" description="Metallo-beta-lactamase" evidence="7">
    <location>
        <begin position="158"/>
        <end position="356"/>
    </location>
</feature>
<dbReference type="InterPro" id="IPR004477">
    <property type="entry name" value="ComEC_N"/>
</dbReference>
<dbReference type="SUPFAM" id="SSF56281">
    <property type="entry name" value="Metallo-hydrolase/oxidoreductase"/>
    <property type="match status" value="1"/>
</dbReference>
<organism evidence="8 9">
    <name type="scientific">Nonomuraea zeae</name>
    <dbReference type="NCBI Taxonomy" id="1642303"/>
    <lineage>
        <taxon>Bacteria</taxon>
        <taxon>Bacillati</taxon>
        <taxon>Actinomycetota</taxon>
        <taxon>Actinomycetes</taxon>
        <taxon>Streptosporangiales</taxon>
        <taxon>Streptosporangiaceae</taxon>
        <taxon>Nonomuraea</taxon>
    </lineage>
</organism>
<evidence type="ECO:0000259" key="7">
    <source>
        <dbReference type="SMART" id="SM00849"/>
    </source>
</evidence>
<evidence type="ECO:0000313" key="8">
    <source>
        <dbReference type="EMBL" id="TMR17500.1"/>
    </source>
</evidence>
<accession>A0A5S4FF33</accession>
<dbReference type="EMBL" id="VCKX01000356">
    <property type="protein sequence ID" value="TMR17500.1"/>
    <property type="molecule type" value="Genomic_DNA"/>
</dbReference>
<name>A0A5S4FF33_9ACTN</name>
<keyword evidence="5 6" id="KW-0472">Membrane</keyword>
<evidence type="ECO:0000256" key="1">
    <source>
        <dbReference type="ARBA" id="ARBA00004651"/>
    </source>
</evidence>
<dbReference type="GO" id="GO:0016787">
    <property type="term" value="F:hydrolase activity"/>
    <property type="evidence" value="ECO:0007669"/>
    <property type="project" value="UniProtKB-KW"/>
</dbReference>
<keyword evidence="4 6" id="KW-1133">Transmembrane helix</keyword>
<feature type="transmembrane region" description="Helical" evidence="6">
    <location>
        <begin position="64"/>
        <end position="84"/>
    </location>
</feature>
<dbReference type="InterPro" id="IPR035681">
    <property type="entry name" value="ComA-like_MBL"/>
</dbReference>